<evidence type="ECO:0000256" key="2">
    <source>
        <dbReference type="ARBA" id="ARBA00023125"/>
    </source>
</evidence>
<dbReference type="PROSITE" id="PS00041">
    <property type="entry name" value="HTH_ARAC_FAMILY_1"/>
    <property type="match status" value="1"/>
</dbReference>
<dbReference type="PANTHER" id="PTHR30146">
    <property type="entry name" value="LACI-RELATED TRANSCRIPTIONAL REPRESSOR"/>
    <property type="match status" value="1"/>
</dbReference>
<dbReference type="EMBL" id="JARVCO010000004">
    <property type="protein sequence ID" value="MDZ8117782.1"/>
    <property type="molecule type" value="Genomic_DNA"/>
</dbReference>
<feature type="domain" description="HTH araC/xylS-type" evidence="4">
    <location>
        <begin position="273"/>
        <end position="371"/>
    </location>
</feature>
<dbReference type="SUPFAM" id="SSF46689">
    <property type="entry name" value="Homeodomain-like"/>
    <property type="match status" value="2"/>
</dbReference>
<dbReference type="InterPro" id="IPR018060">
    <property type="entry name" value="HTH_AraC"/>
</dbReference>
<dbReference type="Proteomes" id="UP001290861">
    <property type="component" value="Unassembled WGS sequence"/>
</dbReference>
<dbReference type="SMART" id="SM00342">
    <property type="entry name" value="HTH_ARAC"/>
    <property type="match status" value="1"/>
</dbReference>
<evidence type="ECO:0000256" key="3">
    <source>
        <dbReference type="ARBA" id="ARBA00023163"/>
    </source>
</evidence>
<dbReference type="InterPro" id="IPR028082">
    <property type="entry name" value="Peripla_BP_I"/>
</dbReference>
<dbReference type="RefSeq" id="WP_322607585.1">
    <property type="nucleotide sequence ID" value="NZ_JARVCO010000004.1"/>
</dbReference>
<evidence type="ECO:0000256" key="1">
    <source>
        <dbReference type="ARBA" id="ARBA00023015"/>
    </source>
</evidence>
<dbReference type="PROSITE" id="PS01124">
    <property type="entry name" value="HTH_ARAC_FAMILY_2"/>
    <property type="match status" value="1"/>
</dbReference>
<accession>A0ABU5MUH0</accession>
<dbReference type="InterPro" id="IPR009057">
    <property type="entry name" value="Homeodomain-like_sf"/>
</dbReference>
<comment type="caution">
    <text evidence="5">The sequence shown here is derived from an EMBL/GenBank/DDBJ whole genome shotgun (WGS) entry which is preliminary data.</text>
</comment>
<evidence type="ECO:0000313" key="5">
    <source>
        <dbReference type="EMBL" id="MDZ8117782.1"/>
    </source>
</evidence>
<keyword evidence="3" id="KW-0804">Transcription</keyword>
<organism evidence="5 6">
    <name type="scientific">Pontiella agarivorans</name>
    <dbReference type="NCBI Taxonomy" id="3038953"/>
    <lineage>
        <taxon>Bacteria</taxon>
        <taxon>Pseudomonadati</taxon>
        <taxon>Kiritimatiellota</taxon>
        <taxon>Kiritimatiellia</taxon>
        <taxon>Kiritimatiellales</taxon>
        <taxon>Pontiellaceae</taxon>
        <taxon>Pontiella</taxon>
    </lineage>
</organism>
<protein>
    <submittedName>
        <fullName evidence="5">DNA-binding transcriptional regulator</fullName>
    </submittedName>
</protein>
<dbReference type="SUPFAM" id="SSF53822">
    <property type="entry name" value="Periplasmic binding protein-like I"/>
    <property type="match status" value="1"/>
</dbReference>
<dbReference type="Pfam" id="PF12833">
    <property type="entry name" value="HTH_18"/>
    <property type="match status" value="1"/>
</dbReference>
<proteinExistence type="predicted"/>
<dbReference type="GO" id="GO:0003677">
    <property type="term" value="F:DNA binding"/>
    <property type="evidence" value="ECO:0007669"/>
    <property type="project" value="UniProtKB-KW"/>
</dbReference>
<dbReference type="Gene3D" id="1.10.10.60">
    <property type="entry name" value="Homeodomain-like"/>
    <property type="match status" value="1"/>
</dbReference>
<keyword evidence="6" id="KW-1185">Reference proteome</keyword>
<reference evidence="5 6" key="1">
    <citation type="journal article" date="2024" name="Appl. Environ. Microbiol.">
        <title>Pontiella agarivorans sp. nov., a novel marine anaerobic bacterium capable of degrading macroalgal polysaccharides and fixing nitrogen.</title>
        <authorList>
            <person name="Liu N."/>
            <person name="Kivenson V."/>
            <person name="Peng X."/>
            <person name="Cui Z."/>
            <person name="Lankiewicz T.S."/>
            <person name="Gosselin K.M."/>
            <person name="English C.J."/>
            <person name="Blair E.M."/>
            <person name="O'Malley M.A."/>
            <person name="Valentine D.L."/>
        </authorList>
    </citation>
    <scope>NUCLEOTIDE SEQUENCE [LARGE SCALE GENOMIC DNA]</scope>
    <source>
        <strain evidence="5 6">NLcol2</strain>
    </source>
</reference>
<keyword evidence="2 5" id="KW-0238">DNA-binding</keyword>
<dbReference type="CDD" id="cd01543">
    <property type="entry name" value="PBP1_XylR"/>
    <property type="match status" value="1"/>
</dbReference>
<dbReference type="Pfam" id="PF13377">
    <property type="entry name" value="Peripla_BP_3"/>
    <property type="match status" value="1"/>
</dbReference>
<dbReference type="InterPro" id="IPR018062">
    <property type="entry name" value="HTH_AraC-typ_CS"/>
</dbReference>
<evidence type="ECO:0000313" key="6">
    <source>
        <dbReference type="Proteomes" id="UP001290861"/>
    </source>
</evidence>
<evidence type="ECO:0000259" key="4">
    <source>
        <dbReference type="PROSITE" id="PS01124"/>
    </source>
</evidence>
<gene>
    <name evidence="5" type="ORF">P9H32_04020</name>
</gene>
<dbReference type="Gene3D" id="3.40.50.2300">
    <property type="match status" value="2"/>
</dbReference>
<dbReference type="InterPro" id="IPR046335">
    <property type="entry name" value="LacI/GalR-like_sensor"/>
</dbReference>
<dbReference type="PANTHER" id="PTHR30146:SF24">
    <property type="entry name" value="XYLOSE OPERON REGULATORY PROTEIN"/>
    <property type="match status" value="1"/>
</dbReference>
<keyword evidence="1" id="KW-0805">Transcription regulation</keyword>
<name>A0ABU5MUH0_9BACT</name>
<sequence length="379" mass="42739">MPEKATEIALCIDYNSNYYRSIVSGVARYSNLKGWRFYTNRGFPQISKQDLKEWTGAGVIGRLTPEVIADLQHRGIPAVNVKSDYLNLPVASVLMDNMAIGRMAAEHFLDKGISRFAATCWSIKGASGELKIRGFIQTLEKRGHLVRRLENQKDITRPERCLDLQKGETVGVFAAEDYLGRMVIESCQDQGLRVPEDVAVIGVDNSPFICEMVKPGLTTVELGAERIGYQAAQLLDDLMNGAAVPEEPIMVAPERVVQRHSTDILEVNDELVARALRFISEHAHQPLTVTEITDALFCNRRVLEKRFKAEVGRTLHEEIRRSRIKRACRLLRESDMLVEVLAEACGYSSRERFNAAFRKETGKTPSAYRKEYRFGSTSR</sequence>